<feature type="transmembrane region" description="Helical" evidence="14">
    <location>
        <begin position="253"/>
        <end position="276"/>
    </location>
</feature>
<proteinExistence type="inferred from homology"/>
<evidence type="ECO:0000256" key="5">
    <source>
        <dbReference type="ARBA" id="ARBA00022692"/>
    </source>
</evidence>
<keyword evidence="10 14" id="KW-0472">Membrane</keyword>
<comment type="similarity">
    <text evidence="2">Belongs to the LETM1 family.</text>
</comment>
<dbReference type="PANTHER" id="PTHR14009:SF13">
    <property type="entry name" value="LETM1 DOMAIN-CONTAINING PROTEIN 1"/>
    <property type="match status" value="1"/>
</dbReference>
<organism evidence="17 18">
    <name type="scientific">Oikopleura dioica</name>
    <name type="common">Tunicate</name>
    <dbReference type="NCBI Taxonomy" id="34765"/>
    <lineage>
        <taxon>Eukaryota</taxon>
        <taxon>Metazoa</taxon>
        <taxon>Chordata</taxon>
        <taxon>Tunicata</taxon>
        <taxon>Appendicularia</taxon>
        <taxon>Copelata</taxon>
        <taxon>Oikopleuridae</taxon>
        <taxon>Oikopleura</taxon>
    </lineage>
</organism>
<evidence type="ECO:0000256" key="4">
    <source>
        <dbReference type="ARBA" id="ARBA00022449"/>
    </source>
</evidence>
<dbReference type="PROSITE" id="PS51758">
    <property type="entry name" value="LETM1_RBD"/>
    <property type="match status" value="1"/>
</dbReference>
<dbReference type="PROSITE" id="PS00018">
    <property type="entry name" value="EF_HAND_1"/>
    <property type="match status" value="1"/>
</dbReference>
<feature type="domain" description="Letm1 RBD" evidence="16">
    <location>
        <begin position="299"/>
        <end position="582"/>
    </location>
</feature>
<keyword evidence="8 14" id="KW-1133">Transmembrane helix</keyword>
<feature type="compositionally biased region" description="Low complexity" evidence="13">
    <location>
        <begin position="743"/>
        <end position="762"/>
    </location>
</feature>
<comment type="subcellular location">
    <subcellularLocation>
        <location evidence="1">Mitochondrion inner membrane</location>
        <topology evidence="1">Single-pass membrane protein</topology>
    </subcellularLocation>
</comment>
<dbReference type="EMBL" id="OU015566">
    <property type="protein sequence ID" value="CAG5105195.1"/>
    <property type="molecule type" value="Genomic_DNA"/>
</dbReference>
<evidence type="ECO:0000259" key="16">
    <source>
        <dbReference type="PROSITE" id="PS51758"/>
    </source>
</evidence>
<sequence length="776" mass="87559">MIRTPRCLRKSAARARGKSRSAGSNRLPILPRPDITLARVIPTEIFYGNENSGNLESADETASFNARSTCSIEVPILRLKDGVVLQFENILEESSRGFSSSIPQMSRNGGPVSLLSLSPSSTLSARRLSTSIALHSPPNDQKKITLWSKVGPLVRPIPGKMKRGLANYTSDIDMSRYENWPMILSPVKRIIFTGLVFKKIGGDIVHGIKHLGSSLKLFWLNSKIGVKIAVRIMKGEQVSAIERNRMKRALADIFLMFPFSIFVIIPGAELLIPVYLKIFPSAMPSSFETLSQKEQRTIKQTQARLDLASFLHETLNEVQKKQKAATNATMTEFMKFTKEVRNGHRWITNQDIRRFAPIFQEHLTIEQMDRQTLDALCKIFKANPVKQRVSGAHGEFTQSTQLIRLVLRKRLHELKYQDIEWLEIIQDKKRGIKAIPVEDLQDLNRDRGMRAAGLTRERLERQYLDWLELAHDPVISDSLLAYTRILYMPKTLPKLTTAMEKSIDKKKPKRKEEIKVEEENVDPAPELIDTAPVDDERSKFRMKISLADVEAILESIKETKRLLKPLAATKDELLEGVQKNDRDLDDDRIELLNPAIVKQIEKLNFKAESTAARISTEPGDVAVEAKFLSKALAARGVTEYKIGKIMSILKLNAKFIETNDSIEKQILRSMDQDGDGEISLDELEFFVTRIKEEISSDSAADCTKRNLHTDIGQAVSEPVESEQMIRATHILDILSKPSRNLEESSSIPSSDSTLTDSTNPPSENSQKTDNSPESRL</sequence>
<name>A0ABN7STN5_OIKDI</name>
<evidence type="ECO:0000256" key="9">
    <source>
        <dbReference type="ARBA" id="ARBA00023128"/>
    </source>
</evidence>
<evidence type="ECO:0000259" key="15">
    <source>
        <dbReference type="PROSITE" id="PS50222"/>
    </source>
</evidence>
<keyword evidence="9 12" id="KW-0496">Mitochondrion</keyword>
<evidence type="ECO:0000256" key="6">
    <source>
        <dbReference type="ARBA" id="ARBA00022792"/>
    </source>
</evidence>
<dbReference type="PROSITE" id="PS50222">
    <property type="entry name" value="EF_HAND_2"/>
    <property type="match status" value="1"/>
</dbReference>
<feature type="domain" description="EF-hand" evidence="15">
    <location>
        <begin position="658"/>
        <end position="693"/>
    </location>
</feature>
<evidence type="ECO:0000256" key="3">
    <source>
        <dbReference type="ARBA" id="ARBA00020557"/>
    </source>
</evidence>
<evidence type="ECO:0000313" key="18">
    <source>
        <dbReference type="Proteomes" id="UP001158576"/>
    </source>
</evidence>
<evidence type="ECO:0000256" key="8">
    <source>
        <dbReference type="ARBA" id="ARBA00022989"/>
    </source>
</evidence>
<accession>A0ABN7STN5</accession>
<reference evidence="17 18" key="1">
    <citation type="submission" date="2021-04" db="EMBL/GenBank/DDBJ databases">
        <authorList>
            <person name="Bliznina A."/>
        </authorList>
    </citation>
    <scope>NUCLEOTIDE SEQUENCE [LARGE SCALE GENOMIC DNA]</scope>
</reference>
<keyword evidence="4" id="KW-0813">Transport</keyword>
<evidence type="ECO:0000256" key="10">
    <source>
        <dbReference type="ARBA" id="ARBA00023136"/>
    </source>
</evidence>
<dbReference type="InterPro" id="IPR044202">
    <property type="entry name" value="LETM1/MDM38-like"/>
</dbReference>
<feature type="compositionally biased region" description="Basic residues" evidence="13">
    <location>
        <begin position="1"/>
        <end position="19"/>
    </location>
</feature>
<keyword evidence="5 14" id="KW-0812">Transmembrane</keyword>
<evidence type="ECO:0000256" key="7">
    <source>
        <dbReference type="ARBA" id="ARBA00022837"/>
    </source>
</evidence>
<gene>
    <name evidence="17" type="ORF">OKIOD_LOCUS10678</name>
</gene>
<evidence type="ECO:0000256" key="11">
    <source>
        <dbReference type="ARBA" id="ARBA00031360"/>
    </source>
</evidence>
<feature type="region of interest" description="Disordered" evidence="13">
    <location>
        <begin position="1"/>
        <end position="28"/>
    </location>
</feature>
<dbReference type="Pfam" id="PF07766">
    <property type="entry name" value="LETM1_RBD"/>
    <property type="match status" value="1"/>
</dbReference>
<dbReference type="InterPro" id="IPR011992">
    <property type="entry name" value="EF-hand-dom_pair"/>
</dbReference>
<evidence type="ECO:0000256" key="2">
    <source>
        <dbReference type="ARBA" id="ARBA00009584"/>
    </source>
</evidence>
<dbReference type="InterPro" id="IPR018247">
    <property type="entry name" value="EF_Hand_1_Ca_BS"/>
</dbReference>
<dbReference type="PANTHER" id="PTHR14009">
    <property type="entry name" value="LEUCINE ZIPPER-EF-HAND CONTAINING TRANSMEMBRANE PROTEIN"/>
    <property type="match status" value="1"/>
</dbReference>
<protein>
    <recommendedName>
        <fullName evidence="3">Mitochondrial proton/calcium exchanger protein</fullName>
    </recommendedName>
    <alternativeName>
        <fullName evidence="11">Leucine zipper-EF-hand-containing transmembrane protein 1</fullName>
    </alternativeName>
</protein>
<feature type="region of interest" description="Disordered" evidence="13">
    <location>
        <begin position="737"/>
        <end position="776"/>
    </location>
</feature>
<evidence type="ECO:0000256" key="14">
    <source>
        <dbReference type="SAM" id="Phobius"/>
    </source>
</evidence>
<evidence type="ECO:0000256" key="1">
    <source>
        <dbReference type="ARBA" id="ARBA00004434"/>
    </source>
</evidence>
<dbReference type="Proteomes" id="UP001158576">
    <property type="component" value="Chromosome 1"/>
</dbReference>
<dbReference type="InterPro" id="IPR002048">
    <property type="entry name" value="EF_hand_dom"/>
</dbReference>
<dbReference type="SUPFAM" id="SSF47473">
    <property type="entry name" value="EF-hand"/>
    <property type="match status" value="1"/>
</dbReference>
<dbReference type="InterPro" id="IPR033122">
    <property type="entry name" value="LETM1-like_RBD"/>
</dbReference>
<keyword evidence="18" id="KW-1185">Reference proteome</keyword>
<keyword evidence="4" id="KW-0050">Antiport</keyword>
<evidence type="ECO:0000313" key="17">
    <source>
        <dbReference type="EMBL" id="CAG5105195.1"/>
    </source>
</evidence>
<keyword evidence="7" id="KW-0106">Calcium</keyword>
<evidence type="ECO:0000256" key="13">
    <source>
        <dbReference type="SAM" id="MobiDB-lite"/>
    </source>
</evidence>
<keyword evidence="6" id="KW-0999">Mitochondrion inner membrane</keyword>
<evidence type="ECO:0000256" key="12">
    <source>
        <dbReference type="PROSITE-ProRule" id="PRU01094"/>
    </source>
</evidence>